<evidence type="ECO:0000313" key="13">
    <source>
        <dbReference type="Proteomes" id="UP001162891"/>
    </source>
</evidence>
<keyword evidence="3" id="KW-0813">Transport</keyword>
<keyword evidence="4 9" id="KW-0812">Transmembrane</keyword>
<dbReference type="Gene3D" id="3.40.50.620">
    <property type="entry name" value="HUPs"/>
    <property type="match status" value="2"/>
</dbReference>
<name>A0ABM7X032_9BACT</name>
<dbReference type="RefSeq" id="WP_248353710.1">
    <property type="nucleotide sequence ID" value="NZ_AP025591.1"/>
</dbReference>
<evidence type="ECO:0000256" key="5">
    <source>
        <dbReference type="ARBA" id="ARBA00022989"/>
    </source>
</evidence>
<accession>A0ABM7X032</accession>
<sequence>MHGLGEHQLLVFLLQFTVLLGAARLLGALARRLGQPSVMGEVIAGVLLGPPILGRLLPGFQAALFPDDPQQAGLLELLSWIGMILLMLRTGIETDLSRWRTLKGPALLATACGIAVPFAVGIAIGLIVPADLVGRGGRPLFTAFLGTAMSISAVKVIAKILIDLNLMRRDVGFVILGASILDDTVGWVVLAVVVRVATTGRFGAASVGVTLAATLGFGLVALLVLRPIAGRVVRWLEREGRLEHGTITAVLVLTLACSALTQALGIHAIFGAFVAGLIVGESPRVKEATLEAIDSMVLGVFAPVFFAYSGLKVQALSLPGWPVTALVLGGAIVGKVVGAGLGARLGGMHLREATAVGIGLSARGSTELVVARIGMDLGVLGAPMYALIILIPIVTSVITPPLLRLALRGLPLGGDEARRLEDEAAEERALIRRRGTKILVPTSGEPHAIQALRLAAPLARLPGATLVGLSVSTPAHLGAVGRKGRPDADEAEVTARGQDVAREFELPDFHGNVVEAASVEEAVKAEVARGYDLVFLGVSRPGALSHRLLRTLLASGRSDVVLVRTGAGTGRFRRVVVPVSGTAPSRAAAELAFLYAREAGARLHLLHVLDPDAVPDGSGRAELRQLGARMLDELADRARRDGVDARTRLVTSRYPARVIVELASDEGADLIVLGATPRSVGRRAYFGATADRVLADAPCAVAVYAGGVRPEALRATVPEGDAAVEPGAPRPPQPAEERGATLH</sequence>
<evidence type="ECO:0000313" key="12">
    <source>
        <dbReference type="EMBL" id="BDG05153.1"/>
    </source>
</evidence>
<feature type="transmembrane region" description="Helical" evidence="9">
    <location>
        <begin position="12"/>
        <end position="30"/>
    </location>
</feature>
<feature type="transmembrane region" description="Helical" evidence="9">
    <location>
        <begin position="292"/>
        <end position="311"/>
    </location>
</feature>
<gene>
    <name evidence="12" type="ORF">AMOR_41490</name>
</gene>
<feature type="domain" description="Cation/H+ exchanger transmembrane" evidence="11">
    <location>
        <begin position="24"/>
        <end position="402"/>
    </location>
</feature>
<dbReference type="InterPro" id="IPR038770">
    <property type="entry name" value="Na+/solute_symporter_sf"/>
</dbReference>
<evidence type="ECO:0000256" key="3">
    <source>
        <dbReference type="ARBA" id="ARBA00022448"/>
    </source>
</evidence>
<keyword evidence="7 9" id="KW-0472">Membrane</keyword>
<evidence type="ECO:0000256" key="2">
    <source>
        <dbReference type="ARBA" id="ARBA00008791"/>
    </source>
</evidence>
<dbReference type="PRINTS" id="PR01438">
    <property type="entry name" value="UNVRSLSTRESS"/>
</dbReference>
<feature type="transmembrane region" description="Helical" evidence="9">
    <location>
        <begin position="42"/>
        <end position="60"/>
    </location>
</feature>
<feature type="transmembrane region" description="Helical" evidence="9">
    <location>
        <begin position="173"/>
        <end position="196"/>
    </location>
</feature>
<proteinExistence type="inferred from homology"/>
<reference evidence="13" key="1">
    <citation type="journal article" date="2022" name="Int. J. Syst. Evol. Microbiol.">
        <title>Anaeromyxobacter oryzae sp. nov., Anaeromyxobacter diazotrophicus sp. nov. and Anaeromyxobacter paludicola sp. nov., isolated from paddy soils.</title>
        <authorList>
            <person name="Itoh H."/>
            <person name="Xu Z."/>
            <person name="Mise K."/>
            <person name="Masuda Y."/>
            <person name="Ushijima N."/>
            <person name="Hayakawa C."/>
            <person name="Shiratori Y."/>
            <person name="Senoo K."/>
        </authorList>
    </citation>
    <scope>NUCLEOTIDE SEQUENCE [LARGE SCALE GENOMIC DNA]</scope>
    <source>
        <strain evidence="13">Red232</strain>
    </source>
</reference>
<dbReference type="Pfam" id="PF00999">
    <property type="entry name" value="Na_H_Exchanger"/>
    <property type="match status" value="1"/>
</dbReference>
<dbReference type="Gene3D" id="1.20.1530.20">
    <property type="match status" value="1"/>
</dbReference>
<feature type="transmembrane region" description="Helical" evidence="9">
    <location>
        <begin position="104"/>
        <end position="128"/>
    </location>
</feature>
<evidence type="ECO:0000259" key="11">
    <source>
        <dbReference type="Pfam" id="PF00999"/>
    </source>
</evidence>
<dbReference type="EMBL" id="AP025591">
    <property type="protein sequence ID" value="BDG05153.1"/>
    <property type="molecule type" value="Genomic_DNA"/>
</dbReference>
<evidence type="ECO:0000259" key="10">
    <source>
        <dbReference type="Pfam" id="PF00582"/>
    </source>
</evidence>
<evidence type="ECO:0000256" key="9">
    <source>
        <dbReference type="SAM" id="Phobius"/>
    </source>
</evidence>
<evidence type="ECO:0000256" key="8">
    <source>
        <dbReference type="SAM" id="MobiDB-lite"/>
    </source>
</evidence>
<feature type="transmembrane region" description="Helical" evidence="9">
    <location>
        <begin position="323"/>
        <end position="343"/>
    </location>
</feature>
<dbReference type="SUPFAM" id="SSF52402">
    <property type="entry name" value="Adenine nucleotide alpha hydrolases-like"/>
    <property type="match status" value="2"/>
</dbReference>
<feature type="transmembrane region" description="Helical" evidence="9">
    <location>
        <begin position="247"/>
        <end position="280"/>
    </location>
</feature>
<feature type="transmembrane region" description="Helical" evidence="9">
    <location>
        <begin position="202"/>
        <end position="226"/>
    </location>
</feature>
<dbReference type="Proteomes" id="UP001162891">
    <property type="component" value="Chromosome"/>
</dbReference>
<evidence type="ECO:0000256" key="6">
    <source>
        <dbReference type="ARBA" id="ARBA00023065"/>
    </source>
</evidence>
<dbReference type="CDD" id="cd00293">
    <property type="entry name" value="USP-like"/>
    <property type="match status" value="2"/>
</dbReference>
<comment type="similarity">
    <text evidence="2">Belongs to the universal stress protein A family.</text>
</comment>
<feature type="transmembrane region" description="Helical" evidence="9">
    <location>
        <begin position="140"/>
        <end position="161"/>
    </location>
</feature>
<keyword evidence="5 9" id="KW-1133">Transmembrane helix</keyword>
<comment type="subcellular location">
    <subcellularLocation>
        <location evidence="1">Membrane</location>
        <topology evidence="1">Multi-pass membrane protein</topology>
    </subcellularLocation>
</comment>
<feature type="region of interest" description="Disordered" evidence="8">
    <location>
        <begin position="719"/>
        <end position="743"/>
    </location>
</feature>
<keyword evidence="13" id="KW-1185">Reference proteome</keyword>
<keyword evidence="6" id="KW-0406">Ion transport</keyword>
<feature type="domain" description="UspA" evidence="10">
    <location>
        <begin position="572"/>
        <end position="704"/>
    </location>
</feature>
<dbReference type="InterPro" id="IPR006153">
    <property type="entry name" value="Cation/H_exchanger_TM"/>
</dbReference>
<protein>
    <submittedName>
        <fullName evidence="12">Na+/H+ antiporter</fullName>
    </submittedName>
</protein>
<dbReference type="PANTHER" id="PTHR32468:SF0">
    <property type="entry name" value="K(+)_H(+) ANTIPORTER 1"/>
    <property type="match status" value="1"/>
</dbReference>
<feature type="transmembrane region" description="Helical" evidence="9">
    <location>
        <begin position="72"/>
        <end position="92"/>
    </location>
</feature>
<organism evidence="12 13">
    <name type="scientific">Anaeromyxobacter oryzae</name>
    <dbReference type="NCBI Taxonomy" id="2918170"/>
    <lineage>
        <taxon>Bacteria</taxon>
        <taxon>Pseudomonadati</taxon>
        <taxon>Myxococcota</taxon>
        <taxon>Myxococcia</taxon>
        <taxon>Myxococcales</taxon>
        <taxon>Cystobacterineae</taxon>
        <taxon>Anaeromyxobacteraceae</taxon>
        <taxon>Anaeromyxobacter</taxon>
    </lineage>
</organism>
<dbReference type="InterPro" id="IPR014729">
    <property type="entry name" value="Rossmann-like_a/b/a_fold"/>
</dbReference>
<dbReference type="PANTHER" id="PTHR32468">
    <property type="entry name" value="CATION/H + ANTIPORTER"/>
    <property type="match status" value="1"/>
</dbReference>
<feature type="domain" description="UspA" evidence="10">
    <location>
        <begin position="437"/>
        <end position="549"/>
    </location>
</feature>
<dbReference type="InterPro" id="IPR050794">
    <property type="entry name" value="CPA2_transporter"/>
</dbReference>
<evidence type="ECO:0000256" key="4">
    <source>
        <dbReference type="ARBA" id="ARBA00022692"/>
    </source>
</evidence>
<dbReference type="Pfam" id="PF00582">
    <property type="entry name" value="Usp"/>
    <property type="match status" value="2"/>
</dbReference>
<evidence type="ECO:0000256" key="1">
    <source>
        <dbReference type="ARBA" id="ARBA00004141"/>
    </source>
</evidence>
<evidence type="ECO:0000256" key="7">
    <source>
        <dbReference type="ARBA" id="ARBA00023136"/>
    </source>
</evidence>
<feature type="transmembrane region" description="Helical" evidence="9">
    <location>
        <begin position="384"/>
        <end position="403"/>
    </location>
</feature>
<dbReference type="InterPro" id="IPR006015">
    <property type="entry name" value="Universal_stress_UspA"/>
</dbReference>
<dbReference type="InterPro" id="IPR006016">
    <property type="entry name" value="UspA"/>
</dbReference>